<name>A0AAD7MD88_9AGAR</name>
<organism evidence="1 2">
    <name type="scientific">Mycena metata</name>
    <dbReference type="NCBI Taxonomy" id="1033252"/>
    <lineage>
        <taxon>Eukaryota</taxon>
        <taxon>Fungi</taxon>
        <taxon>Dikarya</taxon>
        <taxon>Basidiomycota</taxon>
        <taxon>Agaricomycotina</taxon>
        <taxon>Agaricomycetes</taxon>
        <taxon>Agaricomycetidae</taxon>
        <taxon>Agaricales</taxon>
        <taxon>Marasmiineae</taxon>
        <taxon>Mycenaceae</taxon>
        <taxon>Mycena</taxon>
    </lineage>
</organism>
<gene>
    <name evidence="1" type="ORF">B0H16DRAFT_1703360</name>
</gene>
<evidence type="ECO:0000313" key="2">
    <source>
        <dbReference type="Proteomes" id="UP001215598"/>
    </source>
</evidence>
<dbReference type="EMBL" id="JARKIB010000388">
    <property type="protein sequence ID" value="KAJ7711699.1"/>
    <property type="molecule type" value="Genomic_DNA"/>
</dbReference>
<reference evidence="1" key="1">
    <citation type="submission" date="2023-03" db="EMBL/GenBank/DDBJ databases">
        <title>Massive genome expansion in bonnet fungi (Mycena s.s.) driven by repeated elements and novel gene families across ecological guilds.</title>
        <authorList>
            <consortium name="Lawrence Berkeley National Laboratory"/>
            <person name="Harder C.B."/>
            <person name="Miyauchi S."/>
            <person name="Viragh M."/>
            <person name="Kuo A."/>
            <person name="Thoen E."/>
            <person name="Andreopoulos B."/>
            <person name="Lu D."/>
            <person name="Skrede I."/>
            <person name="Drula E."/>
            <person name="Henrissat B."/>
            <person name="Morin E."/>
            <person name="Kohler A."/>
            <person name="Barry K."/>
            <person name="LaButti K."/>
            <person name="Morin E."/>
            <person name="Salamov A."/>
            <person name="Lipzen A."/>
            <person name="Mereny Z."/>
            <person name="Hegedus B."/>
            <person name="Baldrian P."/>
            <person name="Stursova M."/>
            <person name="Weitz H."/>
            <person name="Taylor A."/>
            <person name="Grigoriev I.V."/>
            <person name="Nagy L.G."/>
            <person name="Martin F."/>
            <person name="Kauserud H."/>
        </authorList>
    </citation>
    <scope>NUCLEOTIDE SEQUENCE</scope>
    <source>
        <strain evidence="1">CBHHK182m</strain>
    </source>
</reference>
<dbReference type="Proteomes" id="UP001215598">
    <property type="component" value="Unassembled WGS sequence"/>
</dbReference>
<keyword evidence="2" id="KW-1185">Reference proteome</keyword>
<evidence type="ECO:0000313" key="1">
    <source>
        <dbReference type="EMBL" id="KAJ7711699.1"/>
    </source>
</evidence>
<sequence length="250" mass="29060">MVMSPEIAEGRLTVPLTAFLPSSMSIPCQILFKPRKSVGSLGTAWIPYGLEYTPIYLSHSEPPPEQKKEWDLLDFDCSIMLDRYLVEYHQEILPLPSLDDSHDICTLYVNTKSGALVESVERTVDFRLRTMKEMVGWWRRLPAAEANTVFPVEYGRKLDDKTLAESLKVVDIFSMCNNFLELKSWVCMFHAVDNWLVRCWGHYRRTVRQRHLEPHLICTAEYRLLYHDTNKLLRSLVVRIQGARDKPSPD</sequence>
<feature type="non-terminal residue" evidence="1">
    <location>
        <position position="250"/>
    </location>
</feature>
<dbReference type="AlphaFoldDB" id="A0AAD7MD88"/>
<accession>A0AAD7MD88</accession>
<proteinExistence type="predicted"/>
<protein>
    <submittedName>
        <fullName evidence="1">Uncharacterized protein</fullName>
    </submittedName>
</protein>
<comment type="caution">
    <text evidence="1">The sequence shown here is derived from an EMBL/GenBank/DDBJ whole genome shotgun (WGS) entry which is preliminary data.</text>
</comment>